<evidence type="ECO:0000313" key="3">
    <source>
        <dbReference type="Proteomes" id="UP000309389"/>
    </source>
</evidence>
<reference evidence="2 3" key="1">
    <citation type="submission" date="2019-04" db="EMBL/GenBank/DDBJ databases">
        <title>Altererythrobacter aquimixticola sp. nov., isolated from sediment of junction between the ocean and a freshwater spring.</title>
        <authorList>
            <person name="Yoon J.-H."/>
        </authorList>
    </citation>
    <scope>NUCLEOTIDE SEQUENCE [LARGE SCALE GENOMIC DNA]</scope>
    <source>
        <strain evidence="2 3">SSKS-13</strain>
    </source>
</reference>
<protein>
    <submittedName>
        <fullName evidence="2">Uncharacterized protein</fullName>
    </submittedName>
</protein>
<dbReference type="Proteomes" id="UP000309389">
    <property type="component" value="Unassembled WGS sequence"/>
</dbReference>
<feature type="signal peptide" evidence="1">
    <location>
        <begin position="1"/>
        <end position="19"/>
    </location>
</feature>
<proteinExistence type="predicted"/>
<name>A0A4T3EYA5_9SPHN</name>
<evidence type="ECO:0000313" key="2">
    <source>
        <dbReference type="EMBL" id="TIX49586.1"/>
    </source>
</evidence>
<organism evidence="2 3">
    <name type="scientific">Alteraurantiacibacter aquimixticola</name>
    <dbReference type="NCBI Taxonomy" id="2489173"/>
    <lineage>
        <taxon>Bacteria</taxon>
        <taxon>Pseudomonadati</taxon>
        <taxon>Pseudomonadota</taxon>
        <taxon>Alphaproteobacteria</taxon>
        <taxon>Sphingomonadales</taxon>
        <taxon>Erythrobacteraceae</taxon>
        <taxon>Alteraurantiacibacter</taxon>
    </lineage>
</organism>
<sequence>MKVTRRGMMLGALAVPAAAGLANWQWQMGGNSSLLHDDTLAAGRRFADAARASGGYSRAITGDMVRLGREVVADAPALIAGISRHAEALLLGEVAAEAGYVLASEFLGKADGCSANTCHSHWLPLNRMAVAARGNWAETLAAWAVNPQRGEWPAATGPATSDREMAIGWVLVPRA</sequence>
<evidence type="ECO:0000256" key="1">
    <source>
        <dbReference type="SAM" id="SignalP"/>
    </source>
</evidence>
<accession>A0A4T3EYA5</accession>
<keyword evidence="3" id="KW-1185">Reference proteome</keyword>
<feature type="chain" id="PRO_5020957929" evidence="1">
    <location>
        <begin position="20"/>
        <end position="175"/>
    </location>
</feature>
<gene>
    <name evidence="2" type="ORF">E5222_12170</name>
</gene>
<dbReference type="RefSeq" id="WP_136694063.1">
    <property type="nucleotide sequence ID" value="NZ_SSHH01000003.1"/>
</dbReference>
<dbReference type="AlphaFoldDB" id="A0A4T3EYA5"/>
<dbReference type="OrthoDB" id="7425321at2"/>
<dbReference type="EMBL" id="SSHH01000003">
    <property type="protein sequence ID" value="TIX49586.1"/>
    <property type="molecule type" value="Genomic_DNA"/>
</dbReference>
<keyword evidence="1" id="KW-0732">Signal</keyword>
<comment type="caution">
    <text evidence="2">The sequence shown here is derived from an EMBL/GenBank/DDBJ whole genome shotgun (WGS) entry which is preliminary data.</text>
</comment>